<evidence type="ECO:0000313" key="3">
    <source>
        <dbReference type="EMBL" id="SNS47087.1"/>
    </source>
</evidence>
<feature type="domain" description="Fungal lipase-type" evidence="2">
    <location>
        <begin position="88"/>
        <end position="243"/>
    </location>
</feature>
<dbReference type="EMBL" id="FZOQ01000007">
    <property type="protein sequence ID" value="SNS47087.1"/>
    <property type="molecule type" value="Genomic_DNA"/>
</dbReference>
<dbReference type="PANTHER" id="PTHR45856:SF11">
    <property type="entry name" value="FUNGAL LIPASE-LIKE DOMAIN-CONTAINING PROTEIN"/>
    <property type="match status" value="1"/>
</dbReference>
<dbReference type="Proteomes" id="UP000198432">
    <property type="component" value="Unassembled WGS sequence"/>
</dbReference>
<feature type="chain" id="PRO_5012557149" evidence="1">
    <location>
        <begin position="25"/>
        <end position="366"/>
    </location>
</feature>
<dbReference type="Pfam" id="PF01764">
    <property type="entry name" value="Lipase_3"/>
    <property type="match status" value="1"/>
</dbReference>
<keyword evidence="4" id="KW-1185">Reference proteome</keyword>
<dbReference type="PANTHER" id="PTHR45856">
    <property type="entry name" value="ALPHA/BETA-HYDROLASES SUPERFAMILY PROTEIN"/>
    <property type="match status" value="1"/>
</dbReference>
<protein>
    <submittedName>
        <fullName evidence="3">Lipase (Class 3)</fullName>
    </submittedName>
</protein>
<dbReference type="Gene3D" id="3.40.50.1820">
    <property type="entry name" value="alpha/beta hydrolase"/>
    <property type="match status" value="1"/>
</dbReference>
<reference evidence="4" key="1">
    <citation type="submission" date="2017-06" db="EMBL/GenBank/DDBJ databases">
        <authorList>
            <person name="Varghese N."/>
            <person name="Submissions S."/>
        </authorList>
    </citation>
    <scope>NUCLEOTIDE SEQUENCE [LARGE SCALE GENOMIC DNA]</scope>
    <source>
        <strain evidence="4">NKM1</strain>
    </source>
</reference>
<proteinExistence type="predicted"/>
<gene>
    <name evidence="3" type="ORF">SAMN06296052_10725</name>
</gene>
<dbReference type="AlphaFoldDB" id="A0A239ER16"/>
<dbReference type="InterPro" id="IPR029058">
    <property type="entry name" value="AB_hydrolase_fold"/>
</dbReference>
<evidence type="ECO:0000259" key="2">
    <source>
        <dbReference type="Pfam" id="PF01764"/>
    </source>
</evidence>
<evidence type="ECO:0000313" key="4">
    <source>
        <dbReference type="Proteomes" id="UP000198432"/>
    </source>
</evidence>
<feature type="signal peptide" evidence="1">
    <location>
        <begin position="1"/>
        <end position="24"/>
    </location>
</feature>
<sequence>MSPRYFMPILALLGLCFQLSTVQAQTLKPGFDKEEYIELLKAYAGWRNPAYNDGIAPTDKYRSVYKSPEMGLENRWELLHSQEDSVAVISLRGTTRDPNSWLANVYAAMVPAKGQLKLTKDYTFNYRLSANPKAAVHVGWLVSTGFLVRDILPQIDASYKAGTKDFLILGHSQGGAIAYLLTSHLLSLQQDGLLPADLRFKTYCSAAPKPGNLYYAYEFENATAGGWAFNIVNAADWVPETPVSIQTMGDFNQTNPFTNAKAGIKRQKFPKNLALTHVYKQLTKPTQKAQRKYQKYLGNIVSKFTRKQLKEFEEPVYYESNHYVRTGDIIVLMPDEKYYALYPDSKERVFVHHMLQPYLYLAERLK</sequence>
<name>A0A239ER16_9BACT</name>
<dbReference type="SUPFAM" id="SSF53474">
    <property type="entry name" value="alpha/beta-Hydrolases"/>
    <property type="match status" value="1"/>
</dbReference>
<evidence type="ECO:0000256" key="1">
    <source>
        <dbReference type="SAM" id="SignalP"/>
    </source>
</evidence>
<dbReference type="RefSeq" id="WP_245842414.1">
    <property type="nucleotide sequence ID" value="NZ_FZOQ01000007.1"/>
</dbReference>
<keyword evidence="1" id="KW-0732">Signal</keyword>
<organism evidence="3 4">
    <name type="scientific">Pontibacter ummariensis</name>
    <dbReference type="NCBI Taxonomy" id="1610492"/>
    <lineage>
        <taxon>Bacteria</taxon>
        <taxon>Pseudomonadati</taxon>
        <taxon>Bacteroidota</taxon>
        <taxon>Cytophagia</taxon>
        <taxon>Cytophagales</taxon>
        <taxon>Hymenobacteraceae</taxon>
        <taxon>Pontibacter</taxon>
    </lineage>
</organism>
<dbReference type="InterPro" id="IPR002921">
    <property type="entry name" value="Fungal_lipase-type"/>
</dbReference>
<accession>A0A239ER16</accession>
<dbReference type="InterPro" id="IPR051218">
    <property type="entry name" value="Sec_MonoDiacylglyc_Lipase"/>
</dbReference>
<dbReference type="GO" id="GO:0006629">
    <property type="term" value="P:lipid metabolic process"/>
    <property type="evidence" value="ECO:0007669"/>
    <property type="project" value="InterPro"/>
</dbReference>